<protein>
    <submittedName>
        <fullName evidence="2">Uncharacterized protein</fullName>
    </submittedName>
</protein>
<proteinExistence type="predicted"/>
<dbReference type="EMBL" id="CP133614">
    <property type="protein sequence ID" value="WMV19245.1"/>
    <property type="molecule type" value="Genomic_DNA"/>
</dbReference>
<gene>
    <name evidence="2" type="ORF">MTR67_012630</name>
</gene>
<accession>A0AAF0QDE3</accession>
<reference evidence="2" key="1">
    <citation type="submission" date="2023-08" db="EMBL/GenBank/DDBJ databases">
        <title>A de novo genome assembly of Solanum verrucosum Schlechtendal, a Mexican diploid species geographically isolated from the other diploid A-genome species in potato relatives.</title>
        <authorList>
            <person name="Hosaka K."/>
        </authorList>
    </citation>
    <scope>NUCLEOTIDE SEQUENCE</scope>
    <source>
        <tissue evidence="2">Young leaves</tissue>
    </source>
</reference>
<evidence type="ECO:0000313" key="3">
    <source>
        <dbReference type="Proteomes" id="UP001234989"/>
    </source>
</evidence>
<organism evidence="2 3">
    <name type="scientific">Solanum verrucosum</name>
    <dbReference type="NCBI Taxonomy" id="315347"/>
    <lineage>
        <taxon>Eukaryota</taxon>
        <taxon>Viridiplantae</taxon>
        <taxon>Streptophyta</taxon>
        <taxon>Embryophyta</taxon>
        <taxon>Tracheophyta</taxon>
        <taxon>Spermatophyta</taxon>
        <taxon>Magnoliopsida</taxon>
        <taxon>eudicotyledons</taxon>
        <taxon>Gunneridae</taxon>
        <taxon>Pentapetalae</taxon>
        <taxon>asterids</taxon>
        <taxon>lamiids</taxon>
        <taxon>Solanales</taxon>
        <taxon>Solanaceae</taxon>
        <taxon>Solanoideae</taxon>
        <taxon>Solaneae</taxon>
        <taxon>Solanum</taxon>
    </lineage>
</organism>
<evidence type="ECO:0000313" key="2">
    <source>
        <dbReference type="EMBL" id="WMV19245.1"/>
    </source>
</evidence>
<evidence type="ECO:0000256" key="1">
    <source>
        <dbReference type="SAM" id="MobiDB-lite"/>
    </source>
</evidence>
<name>A0AAF0QDE3_SOLVR</name>
<sequence length="314" mass="35089">MFVLAESSPSKVLGKNKLHHMADTKSPSTFKHLKVDATRNFPKNCGSYFRQNDFSREIYLEFPSTTKPVKVETTRSFPENCGLFVCENNGTSEIYPEFTSTTKPVKDNATRNFPENCGPCVPQKWSGSDTQCSVDAEGKSCSEVAMNVVESTEPISLFVPSNFEAKDMAATGARPKEAGGSSHLNTSSTPTNGNQPLKLKEENLMHNESTQQNEVLELLQKPSTDWFIKGEPIENEPELPVTFSQENLIEDLKARNAGKKGGKDEIKQEEAVRFPEPQHNFEPTPNPIRLEQHDELNKGQYFSIRIGINMNLQS</sequence>
<feature type="region of interest" description="Disordered" evidence="1">
    <location>
        <begin position="169"/>
        <end position="197"/>
    </location>
</feature>
<dbReference type="AlphaFoldDB" id="A0AAF0QDE3"/>
<keyword evidence="3" id="KW-1185">Reference proteome</keyword>
<dbReference type="Proteomes" id="UP001234989">
    <property type="component" value="Chromosome 3"/>
</dbReference>
<feature type="compositionally biased region" description="Polar residues" evidence="1">
    <location>
        <begin position="182"/>
        <end position="195"/>
    </location>
</feature>